<gene>
    <name evidence="2" type="ORF">METSCH_A04610</name>
</gene>
<evidence type="ECO:0000313" key="3">
    <source>
        <dbReference type="Proteomes" id="UP000292447"/>
    </source>
</evidence>
<feature type="region of interest" description="Disordered" evidence="1">
    <location>
        <begin position="1"/>
        <end position="39"/>
    </location>
</feature>
<protein>
    <submittedName>
        <fullName evidence="2">Uncharacterized protein</fullName>
    </submittedName>
</protein>
<dbReference type="Proteomes" id="UP000292447">
    <property type="component" value="Chromosome I"/>
</dbReference>
<sequence>MNSSPAPETPRKAEKRAPTTPLLPSKHQNKKNSTVKHNQFMPKSMLIDAAPDLDSAYEQQLLDSRLQIWALEKRLQEQTELTAFLELERQFSQT</sequence>
<dbReference type="EMBL" id="CP034456">
    <property type="protein sequence ID" value="QBM85832.1"/>
    <property type="molecule type" value="Genomic_DNA"/>
</dbReference>
<evidence type="ECO:0000256" key="1">
    <source>
        <dbReference type="SAM" id="MobiDB-lite"/>
    </source>
</evidence>
<dbReference type="AlphaFoldDB" id="A0A4P6XED0"/>
<reference evidence="3" key="1">
    <citation type="submission" date="2019-03" db="EMBL/GenBank/DDBJ databases">
        <title>Snf2 controls pulcherriminic acid biosynthesis and connects pigmentation and antifungal activity of the yeast Metschnikowia pulcherrima.</title>
        <authorList>
            <person name="Gore-Lloyd D."/>
            <person name="Sumann I."/>
            <person name="Brachmann A.O."/>
            <person name="Schneeberger K."/>
            <person name="Ortiz-Merino R.A."/>
            <person name="Moreno-Beltran M."/>
            <person name="Schlaefli M."/>
            <person name="Kirner P."/>
            <person name="Santos Kron A."/>
            <person name="Wolfe K.H."/>
            <person name="Piel J."/>
            <person name="Ahrens C.H."/>
            <person name="Henk D."/>
            <person name="Freimoser F.M."/>
        </authorList>
    </citation>
    <scope>NUCLEOTIDE SEQUENCE [LARGE SCALE GENOMIC DNA]</scope>
    <source>
        <strain evidence="3">APC 1.2</strain>
    </source>
</reference>
<keyword evidence="3" id="KW-1185">Reference proteome</keyword>
<accession>A0A4P6XED0</accession>
<proteinExistence type="predicted"/>
<name>A0A4P6XED0_9ASCO</name>
<organism evidence="2 3">
    <name type="scientific">Metschnikowia aff. pulcherrima</name>
    <dbReference type="NCBI Taxonomy" id="2163413"/>
    <lineage>
        <taxon>Eukaryota</taxon>
        <taxon>Fungi</taxon>
        <taxon>Dikarya</taxon>
        <taxon>Ascomycota</taxon>
        <taxon>Saccharomycotina</taxon>
        <taxon>Pichiomycetes</taxon>
        <taxon>Metschnikowiaceae</taxon>
        <taxon>Metschnikowia</taxon>
    </lineage>
</organism>
<evidence type="ECO:0000313" key="2">
    <source>
        <dbReference type="EMBL" id="QBM85832.1"/>
    </source>
</evidence>